<organism evidence="1 2">
    <name type="scientific">Lederbergia lenta</name>
    <name type="common">Bacillus lentus</name>
    <dbReference type="NCBI Taxonomy" id="1467"/>
    <lineage>
        <taxon>Bacteria</taxon>
        <taxon>Bacillati</taxon>
        <taxon>Bacillota</taxon>
        <taxon>Bacilli</taxon>
        <taxon>Bacillales</taxon>
        <taxon>Bacillaceae</taxon>
        <taxon>Lederbergia</taxon>
    </lineage>
</organism>
<evidence type="ECO:0000313" key="1">
    <source>
        <dbReference type="EMBL" id="SQI60550.1"/>
    </source>
</evidence>
<protein>
    <submittedName>
        <fullName evidence="1">YlaI protein</fullName>
    </submittedName>
</protein>
<gene>
    <name evidence="1" type="ORF">NCTC4824_02803</name>
</gene>
<dbReference type="InterPro" id="IPR019241">
    <property type="entry name" value="DUF2197"/>
</dbReference>
<proteinExistence type="predicted"/>
<dbReference type="AlphaFoldDB" id="A0A2X4WSE2"/>
<dbReference type="Pfam" id="PF09963">
    <property type="entry name" value="DUF2197"/>
    <property type="match status" value="1"/>
</dbReference>
<accession>A0A2X4WSE2</accession>
<name>A0A2X4WSE2_LEDLE</name>
<evidence type="ECO:0000313" key="2">
    <source>
        <dbReference type="Proteomes" id="UP000249134"/>
    </source>
</evidence>
<keyword evidence="2" id="KW-1185">Reference proteome</keyword>
<dbReference type="KEGG" id="blen:NCTC4824_02803"/>
<dbReference type="RefSeq" id="WP_082788630.1">
    <property type="nucleotide sequence ID" value="NZ_CBCSGM010000001.1"/>
</dbReference>
<dbReference type="Proteomes" id="UP000249134">
    <property type="component" value="Chromosome 1"/>
</dbReference>
<reference evidence="1 2" key="1">
    <citation type="submission" date="2018-06" db="EMBL/GenBank/DDBJ databases">
        <authorList>
            <consortium name="Pathogen Informatics"/>
            <person name="Doyle S."/>
        </authorList>
    </citation>
    <scope>NUCLEOTIDE SEQUENCE [LARGE SCALE GENOMIC DNA]</scope>
    <source>
        <strain evidence="1 2">NCTC4824</strain>
    </source>
</reference>
<sequence length="66" mass="7720">MKVQCVICDQQSTIDTDSPLAKKLRNHPIHTYMCDICHDRIKVNTQARLANSSFQLYTYKTELNEF</sequence>
<dbReference type="EMBL" id="LS483476">
    <property type="protein sequence ID" value="SQI60550.1"/>
    <property type="molecule type" value="Genomic_DNA"/>
</dbReference>
<dbReference type="STRING" id="1348624.GCA_001591545_01851"/>